<accession>A0A3P6G617</accession>
<dbReference type="AlphaFoldDB" id="A0A3P6G617"/>
<proteinExistence type="predicted"/>
<dbReference type="EMBL" id="LR031878">
    <property type="protein sequence ID" value="VDD49749.1"/>
    <property type="molecule type" value="Genomic_DNA"/>
</dbReference>
<sequence>MNFTSQRFLSPSICEYPTLEGDSSSNKECPEAKPIIGVKSSLSAFQKAQYQEKWPRKLGVMINSTEPAKPTSSMESL</sequence>
<name>A0A3P6G617_BRAOL</name>
<gene>
    <name evidence="1" type="ORF">BOLC1T02138H</name>
</gene>
<protein>
    <submittedName>
        <fullName evidence="1">Uncharacterized protein</fullName>
    </submittedName>
</protein>
<evidence type="ECO:0000313" key="1">
    <source>
        <dbReference type="EMBL" id="VDD49749.1"/>
    </source>
</evidence>
<organism evidence="1">
    <name type="scientific">Brassica oleracea</name>
    <name type="common">Wild cabbage</name>
    <dbReference type="NCBI Taxonomy" id="3712"/>
    <lineage>
        <taxon>Eukaryota</taxon>
        <taxon>Viridiplantae</taxon>
        <taxon>Streptophyta</taxon>
        <taxon>Embryophyta</taxon>
        <taxon>Tracheophyta</taxon>
        <taxon>Spermatophyta</taxon>
        <taxon>Magnoliopsida</taxon>
        <taxon>eudicotyledons</taxon>
        <taxon>Gunneridae</taxon>
        <taxon>Pentapetalae</taxon>
        <taxon>rosids</taxon>
        <taxon>malvids</taxon>
        <taxon>Brassicales</taxon>
        <taxon>Brassicaceae</taxon>
        <taxon>Brassiceae</taxon>
        <taxon>Brassica</taxon>
    </lineage>
</organism>
<reference evidence="1" key="1">
    <citation type="submission" date="2018-11" db="EMBL/GenBank/DDBJ databases">
        <authorList>
            <consortium name="Genoscope - CEA"/>
            <person name="William W."/>
        </authorList>
    </citation>
    <scope>NUCLEOTIDE SEQUENCE</scope>
</reference>